<accession>A0ABP4BH36</accession>
<name>A0ABP4BH36_9ACTN</name>
<dbReference type="EMBL" id="BAAAHQ010000048">
    <property type="protein sequence ID" value="GAA0950941.1"/>
    <property type="molecule type" value="Genomic_DNA"/>
</dbReference>
<dbReference type="SUPFAM" id="SSF53271">
    <property type="entry name" value="PRTase-like"/>
    <property type="match status" value="1"/>
</dbReference>
<dbReference type="InterPro" id="IPR029057">
    <property type="entry name" value="PRTase-like"/>
</dbReference>
<dbReference type="Proteomes" id="UP001501578">
    <property type="component" value="Unassembled WGS sequence"/>
</dbReference>
<evidence type="ECO:0008006" key="3">
    <source>
        <dbReference type="Google" id="ProtNLM"/>
    </source>
</evidence>
<evidence type="ECO:0000313" key="2">
    <source>
        <dbReference type="Proteomes" id="UP001501578"/>
    </source>
</evidence>
<dbReference type="CDD" id="cd06223">
    <property type="entry name" value="PRTases_typeI"/>
    <property type="match status" value="1"/>
</dbReference>
<organism evidence="1 2">
    <name type="scientific">Nonomuraea longicatena</name>
    <dbReference type="NCBI Taxonomy" id="83682"/>
    <lineage>
        <taxon>Bacteria</taxon>
        <taxon>Bacillati</taxon>
        <taxon>Actinomycetota</taxon>
        <taxon>Actinomycetes</taxon>
        <taxon>Streptosporangiales</taxon>
        <taxon>Streptosporangiaceae</taxon>
        <taxon>Nonomuraea</taxon>
    </lineage>
</organism>
<proteinExistence type="predicted"/>
<reference evidence="2" key="1">
    <citation type="journal article" date="2019" name="Int. J. Syst. Evol. Microbiol.">
        <title>The Global Catalogue of Microorganisms (GCM) 10K type strain sequencing project: providing services to taxonomists for standard genome sequencing and annotation.</title>
        <authorList>
            <consortium name="The Broad Institute Genomics Platform"/>
            <consortium name="The Broad Institute Genome Sequencing Center for Infectious Disease"/>
            <person name="Wu L."/>
            <person name="Ma J."/>
        </authorList>
    </citation>
    <scope>NUCLEOTIDE SEQUENCE [LARGE SCALE GENOMIC DNA]</scope>
    <source>
        <strain evidence="2">JCM 11136</strain>
    </source>
</reference>
<sequence length="76" mass="8057">MTESNLDGAGVLLLDDTWTTGARVQSAAYALKQAGAHRVAAVVLGRHANPGYAGWKPILDVVKAQPYRQENCAVHG</sequence>
<dbReference type="InterPro" id="IPR000836">
    <property type="entry name" value="PRTase_dom"/>
</dbReference>
<keyword evidence="2" id="KW-1185">Reference proteome</keyword>
<gene>
    <name evidence="1" type="ORF">GCM10009560_71070</name>
</gene>
<dbReference type="Gene3D" id="3.40.50.2020">
    <property type="match status" value="1"/>
</dbReference>
<evidence type="ECO:0000313" key="1">
    <source>
        <dbReference type="EMBL" id="GAA0950941.1"/>
    </source>
</evidence>
<comment type="caution">
    <text evidence="1">The sequence shown here is derived from an EMBL/GenBank/DDBJ whole genome shotgun (WGS) entry which is preliminary data.</text>
</comment>
<protein>
    <recommendedName>
        <fullName evidence="3">Phosphoribosyltransferase</fullName>
    </recommendedName>
</protein>